<protein>
    <submittedName>
        <fullName evidence="6">Glycosyl transferase family 2</fullName>
    </submittedName>
</protein>
<dbReference type="PANTHER" id="PTHR43179:SF12">
    <property type="entry name" value="GALACTOFURANOSYLTRANSFERASE GLFT2"/>
    <property type="match status" value="1"/>
</dbReference>
<feature type="domain" description="Glycosyltransferase 2-like" evidence="5">
    <location>
        <begin position="6"/>
        <end position="206"/>
    </location>
</feature>
<gene>
    <name evidence="6" type="ORF">SK3146_03582</name>
</gene>
<dbReference type="InterPro" id="IPR029044">
    <property type="entry name" value="Nucleotide-diphossugar_trans"/>
</dbReference>
<evidence type="ECO:0000256" key="3">
    <source>
        <dbReference type="ARBA" id="ARBA00022676"/>
    </source>
</evidence>
<dbReference type="PANTHER" id="PTHR43179">
    <property type="entry name" value="RHAMNOSYLTRANSFERASE WBBL"/>
    <property type="match status" value="1"/>
</dbReference>
<dbReference type="RefSeq" id="WP_249860111.1">
    <property type="nucleotide sequence ID" value="NZ_CP027059.1"/>
</dbReference>
<keyword evidence="4 6" id="KW-0808">Transferase</keyword>
<organism evidence="6 7">
    <name type="scientific">Paenibacillus konkukensis</name>
    <dbReference type="NCBI Taxonomy" id="2020716"/>
    <lineage>
        <taxon>Bacteria</taxon>
        <taxon>Bacillati</taxon>
        <taxon>Bacillota</taxon>
        <taxon>Bacilli</taxon>
        <taxon>Bacillales</taxon>
        <taxon>Paenibacillaceae</taxon>
        <taxon>Paenibacillus</taxon>
    </lineage>
</organism>
<dbReference type="SUPFAM" id="SSF53448">
    <property type="entry name" value="Nucleotide-diphospho-sugar transferases"/>
    <property type="match status" value="1"/>
</dbReference>
<name>A0ABY4RPD5_9BACL</name>
<evidence type="ECO:0000313" key="6">
    <source>
        <dbReference type="EMBL" id="UQZ84336.1"/>
    </source>
</evidence>
<dbReference type="GO" id="GO:0016740">
    <property type="term" value="F:transferase activity"/>
    <property type="evidence" value="ECO:0007669"/>
    <property type="project" value="UniProtKB-KW"/>
</dbReference>
<comment type="similarity">
    <text evidence="2">Belongs to the glycosyltransferase 2 family.</text>
</comment>
<dbReference type="Proteomes" id="UP001057134">
    <property type="component" value="Chromosome"/>
</dbReference>
<evidence type="ECO:0000259" key="5">
    <source>
        <dbReference type="Pfam" id="PF00535"/>
    </source>
</evidence>
<dbReference type="Pfam" id="PF00535">
    <property type="entry name" value="Glycos_transf_2"/>
    <property type="match status" value="1"/>
</dbReference>
<accession>A0ABY4RPD5</accession>
<dbReference type="Gene3D" id="3.90.550.10">
    <property type="entry name" value="Spore Coat Polysaccharide Biosynthesis Protein SpsA, Chain A"/>
    <property type="match status" value="1"/>
</dbReference>
<evidence type="ECO:0000313" key="7">
    <source>
        <dbReference type="Proteomes" id="UP001057134"/>
    </source>
</evidence>
<dbReference type="InterPro" id="IPR001173">
    <property type="entry name" value="Glyco_trans_2-like"/>
</dbReference>
<keyword evidence="7" id="KW-1185">Reference proteome</keyword>
<proteinExistence type="inferred from homology"/>
<evidence type="ECO:0000256" key="1">
    <source>
        <dbReference type="ARBA" id="ARBA00004776"/>
    </source>
</evidence>
<reference evidence="6" key="2">
    <citation type="journal article" date="2021" name="J Anim Sci Technol">
        <title>Complete genome sequence of Paenibacillus konkukensis sp. nov. SK3146 as a potential probiotic strain.</title>
        <authorList>
            <person name="Jung H.I."/>
            <person name="Park S."/>
            <person name="Niu K.M."/>
            <person name="Lee S.W."/>
            <person name="Kothari D."/>
            <person name="Yi K.J."/>
            <person name="Kim S.K."/>
        </authorList>
    </citation>
    <scope>NUCLEOTIDE SEQUENCE</scope>
    <source>
        <strain evidence="6">SK3146</strain>
    </source>
</reference>
<evidence type="ECO:0000256" key="4">
    <source>
        <dbReference type="ARBA" id="ARBA00022679"/>
    </source>
</evidence>
<dbReference type="EMBL" id="CP027059">
    <property type="protein sequence ID" value="UQZ84336.1"/>
    <property type="molecule type" value="Genomic_DNA"/>
</dbReference>
<sequence>MKELVVCILNYNGFRDTIECIESVRKYENMSKITVVILDNGSENESVLELERYLNNSKDELLNTKIIDLKELEELPLKNYEIILVKSSENYGFAGGNNLIIKQAVLSNYKFITLLNNDTEFIMPSIEPLSNFMNDFPDYGVVTSNIVYHANPDRVWNAGGRLFLGTRKYYTNKEVNNNLSSGNNKIIVNFVTGCFMMVRREVFIKYGILSDKFFFGEEDYEFCMRLKSNNVKMCALLDVKICHKVGATIKEKNIGKNDINKSLVHHLNRYVDMKDYYRPLFWRTWKFISNMYILLLMSLKKEMKIGETIQYVSILNKLSKKHHNVDKELFEKIMNNRNLKSLFP</sequence>
<evidence type="ECO:0000256" key="2">
    <source>
        <dbReference type="ARBA" id="ARBA00006739"/>
    </source>
</evidence>
<reference evidence="6" key="1">
    <citation type="submission" date="2018-02" db="EMBL/GenBank/DDBJ databases">
        <authorList>
            <person name="Kim S.-K."/>
            <person name="Jung H.-I."/>
            <person name="Lee S.-W."/>
        </authorList>
    </citation>
    <scope>NUCLEOTIDE SEQUENCE</scope>
    <source>
        <strain evidence="6">SK3146</strain>
    </source>
</reference>
<keyword evidence="3" id="KW-0328">Glycosyltransferase</keyword>
<comment type="pathway">
    <text evidence="1">Cell wall biogenesis; cell wall polysaccharide biosynthesis.</text>
</comment>